<dbReference type="RefSeq" id="WP_083345251.1">
    <property type="nucleotide sequence ID" value="NZ_LT629690.1"/>
</dbReference>
<proteinExistence type="predicted"/>
<keyword evidence="4" id="KW-1185">Reference proteome</keyword>
<keyword evidence="1" id="KW-1133">Transmembrane helix</keyword>
<evidence type="ECO:0000256" key="1">
    <source>
        <dbReference type="SAM" id="Phobius"/>
    </source>
</evidence>
<gene>
    <name evidence="3" type="ORF">SAMN05444167_2289</name>
</gene>
<evidence type="ECO:0000313" key="3">
    <source>
        <dbReference type="EMBL" id="SDF40093.1"/>
    </source>
</evidence>
<dbReference type="InterPro" id="IPR013783">
    <property type="entry name" value="Ig-like_fold"/>
</dbReference>
<reference evidence="4" key="1">
    <citation type="submission" date="2016-10" db="EMBL/GenBank/DDBJ databases">
        <authorList>
            <person name="Varghese N."/>
            <person name="Submissions S."/>
        </authorList>
    </citation>
    <scope>NUCLEOTIDE SEQUENCE [LARGE SCALE GENOMIC DNA]</scope>
    <source>
        <strain evidence="4">GAS232</strain>
    </source>
</reference>
<feature type="signal peptide" evidence="2">
    <location>
        <begin position="1"/>
        <end position="28"/>
    </location>
</feature>
<feature type="transmembrane region" description="Helical" evidence="1">
    <location>
        <begin position="1343"/>
        <end position="1365"/>
    </location>
</feature>
<accession>A0A1G7KSA0</accession>
<evidence type="ECO:0000313" key="4">
    <source>
        <dbReference type="Proteomes" id="UP000182427"/>
    </source>
</evidence>
<keyword evidence="2" id="KW-0732">Signal</keyword>
<protein>
    <submittedName>
        <fullName evidence="3">Ig-like domain (Group 3)</fullName>
    </submittedName>
</protein>
<keyword evidence="1" id="KW-0472">Membrane</keyword>
<sequence>MRNKLNQWGIAKILLAVAGLCLPPLANAQLTPTGSLSGLSPKPVSRFSDVYSGTHFHVVNGTAGSTAKSNTIAISANGGVMLGGGQEFSLTLPADADTNTITATLNGRDVSSRFRGTSGYVSASDGLSTVKNVLNVSVKTSSGGMASGRWRSMTGAPRKSVNATQTPKMMATANAAGVVRSQAEPDVPVNPVCDPVAMCPAWLAPSVRFDTLMKGNWNGSGPWLAVNGVGYGGPTTGTIQAQYVLLAVNRQTLAYEDFEWFSSGGGAAVTSYVKSKNYTSNDLVIVGTGAGASALDSGLDMTSIGGTNWANYPSNQSMPSSYMIIGYGGAAAGSIYENWGPVGAYATGSLLEDANGNYNFQSSDIIEFAIEPNDPGYNSQPTVRLTVPTDQAIFASPNTETQLILPAIAPPNQNGIWMLTLDRENPMPAYQSCSGGTDIPSNSARVVTNCGQFFQVGIGGQNIDGEWSALAAAINAVPYNKLLILQSIGSVGSNSQQQTVTNGGWSGAATYTGFKAFTAALNGWGGTPYAIAGPTYTNQDNYAFVGYQGGGNALTGATAELSTAFTGQMGVLHGTLQRNSNGYYLPAQNSAEQQGLFNAKGGISDSDFLLSMASYQQPVEWPSNSGTVLLPNASSLAGQQAAYRFISHWLLGGYYVKTIQGPHVDDLHYFFTGSVNTSIDYHTMDPANLQFPGVGAWNTFGCTASDGSTCTFTATGDSASSSFTSADFNAVKAQLSLEVIYLTNTLQYLVTGSANMKDIVAAGNANVGLALSAAANTVEGSGMGNLNAQEIATKNVTFSWQSLLGSFGGLLSIAANVEGFGELTPIFDANSQNWKDAKYLTSLGNALGAIISTIGSGGSISSKNTVISSSPQPFAQLTTTVGQLATADLQSPLLAGFDSTVDNITADWGRLSIIGPRTTTTNDSTFFAPNQVQQVAAINGMTSASARGFYFALLPTVYNLHYWRGVEWAGASSGAFSQPTVGSIQDHDEADSCNAFYLTANQPPGSGIGQLSQYQSVAYFSPGGTEQPFGQDEGFYDFAVIDGVASKAGSQSVNITVIDSDLANNLFAPNQLNVPMYQMFSVNGPMASVTYDASASNPSGWGNGSICDASDHNAWPGDVSGGLLGSAPGGNGGAGKKLLTTTSVTSPSSGVLGHDAAFTAQVMTGGQPVTSGSVYISVDGAVVGNPAIGTGGTATWTVPGGLALGKHQIQADYAPGSGYEGSSAQPATYTVYSESADILISMASTSMNATYTSTSAPVSMQINSVAGLAGNVVLSCTGLPAGLACSFDSQSLNLAADGSVNATVQIGPSSASPTSQTSMALLFLPILGLGCCAGFDRNSSRRLVVAIIAICLATVTLTGCAGSSMSSTPTTTRETGLKTITVNASVGSVSRSMGISVNIQ</sequence>
<name>A0A1G7KSA0_9BACT</name>
<dbReference type="Proteomes" id="UP000182427">
    <property type="component" value="Chromosome I"/>
</dbReference>
<feature type="chain" id="PRO_5009241750" evidence="2">
    <location>
        <begin position="29"/>
        <end position="1400"/>
    </location>
</feature>
<organism evidence="3 4">
    <name type="scientific">Terriglobus roseus</name>
    <dbReference type="NCBI Taxonomy" id="392734"/>
    <lineage>
        <taxon>Bacteria</taxon>
        <taxon>Pseudomonadati</taxon>
        <taxon>Acidobacteriota</taxon>
        <taxon>Terriglobia</taxon>
        <taxon>Terriglobales</taxon>
        <taxon>Acidobacteriaceae</taxon>
        <taxon>Terriglobus</taxon>
    </lineage>
</organism>
<evidence type="ECO:0000256" key="2">
    <source>
        <dbReference type="SAM" id="SignalP"/>
    </source>
</evidence>
<dbReference type="OrthoDB" id="101485at2"/>
<dbReference type="Gene3D" id="2.60.40.10">
    <property type="entry name" value="Immunoglobulins"/>
    <property type="match status" value="1"/>
</dbReference>
<keyword evidence="1" id="KW-0812">Transmembrane</keyword>
<dbReference type="EMBL" id="LT629690">
    <property type="protein sequence ID" value="SDF40093.1"/>
    <property type="molecule type" value="Genomic_DNA"/>
</dbReference>